<comment type="similarity">
    <text evidence="17">Belongs to the TRAFAC class TrmE-Era-EngA-EngB-Septin-like GTPase superfamily. FeoB GTPase (TC 9.A.8) family.</text>
</comment>
<feature type="transmembrane region" description="Helical" evidence="17">
    <location>
        <begin position="281"/>
        <end position="299"/>
    </location>
</feature>
<dbReference type="InterPro" id="IPR011640">
    <property type="entry name" value="Fe2_transport_prot_B_C"/>
</dbReference>
<feature type="transmembrane region" description="Helical" evidence="17">
    <location>
        <begin position="640"/>
        <end position="660"/>
    </location>
</feature>
<feature type="binding site" evidence="15">
    <location>
        <begin position="113"/>
        <end position="116"/>
    </location>
    <ligand>
        <name>GTP</name>
        <dbReference type="ChEBI" id="CHEBI:37565"/>
        <label>1</label>
    </ligand>
</feature>
<dbReference type="PROSITE" id="PS51711">
    <property type="entry name" value="G_FEOB"/>
    <property type="match status" value="1"/>
</dbReference>
<keyword evidence="10 17" id="KW-0408">Iron</keyword>
<dbReference type="InterPro" id="IPR011642">
    <property type="entry name" value="Gate_dom"/>
</dbReference>
<dbReference type="STRING" id="1123308.GCA_000380085_01678"/>
<keyword evidence="5 17" id="KW-0410">Iron transport</keyword>
<evidence type="ECO:0000256" key="9">
    <source>
        <dbReference type="ARBA" id="ARBA00022989"/>
    </source>
</evidence>
<dbReference type="eggNOG" id="COG0370">
    <property type="taxonomic scope" value="Bacteria"/>
</dbReference>
<feature type="transmembrane region" description="Helical" evidence="17">
    <location>
        <begin position="388"/>
        <end position="411"/>
    </location>
</feature>
<keyword evidence="13 17" id="KW-0472">Membrane</keyword>
<dbReference type="InterPro" id="IPR050860">
    <property type="entry name" value="FeoB_GTPase"/>
</dbReference>
<feature type="transmembrane region" description="Helical" evidence="17">
    <location>
        <begin position="344"/>
        <end position="368"/>
    </location>
</feature>
<evidence type="ECO:0000256" key="4">
    <source>
        <dbReference type="ARBA" id="ARBA00022475"/>
    </source>
</evidence>
<feature type="transmembrane region" description="Helical" evidence="17">
    <location>
        <begin position="609"/>
        <end position="628"/>
    </location>
</feature>
<dbReference type="Pfam" id="PF07664">
    <property type="entry name" value="FeoB_C"/>
    <property type="match status" value="1"/>
</dbReference>
<evidence type="ECO:0000256" key="13">
    <source>
        <dbReference type="ARBA" id="ARBA00023136"/>
    </source>
</evidence>
<keyword evidence="20" id="KW-1185">Reference proteome</keyword>
<proteinExistence type="inferred from homology"/>
<dbReference type="GO" id="GO:0005886">
    <property type="term" value="C:plasma membrane"/>
    <property type="evidence" value="ECO:0007669"/>
    <property type="project" value="UniProtKB-SubCell"/>
</dbReference>
<keyword evidence="12 15" id="KW-0342">GTP-binding</keyword>
<feature type="binding site" evidence="16">
    <location>
        <position position="22"/>
    </location>
    <ligand>
        <name>Mg(2+)</name>
        <dbReference type="ChEBI" id="CHEBI:18420"/>
        <label>1</label>
    </ligand>
</feature>
<feature type="domain" description="FeoB-type G" evidence="18">
    <location>
        <begin position="1"/>
        <end position="162"/>
    </location>
</feature>
<dbReference type="FunFam" id="3.40.50.300:FF:000426">
    <property type="entry name" value="Ferrous iron transport protein B"/>
    <property type="match status" value="1"/>
</dbReference>
<dbReference type="Proteomes" id="UP000215185">
    <property type="component" value="Chromosome 1"/>
</dbReference>
<organism evidence="19 20">
    <name type="scientific">Streptococcus merionis</name>
    <dbReference type="NCBI Taxonomy" id="400065"/>
    <lineage>
        <taxon>Bacteria</taxon>
        <taxon>Bacillati</taxon>
        <taxon>Bacillota</taxon>
        <taxon>Bacilli</taxon>
        <taxon>Lactobacillales</taxon>
        <taxon>Streptococcaceae</taxon>
        <taxon>Streptococcus</taxon>
    </lineage>
</organism>
<gene>
    <name evidence="19" type="primary">feoB</name>
    <name evidence="19" type="ORF">SAMEA4412692_01375</name>
</gene>
<evidence type="ECO:0000256" key="1">
    <source>
        <dbReference type="ARBA" id="ARBA00003926"/>
    </source>
</evidence>
<dbReference type="EMBL" id="LT906439">
    <property type="protein sequence ID" value="SNU89139.1"/>
    <property type="molecule type" value="Genomic_DNA"/>
</dbReference>
<dbReference type="GO" id="GO:0005525">
    <property type="term" value="F:GTP binding"/>
    <property type="evidence" value="ECO:0007669"/>
    <property type="project" value="UniProtKB-KW"/>
</dbReference>
<evidence type="ECO:0000256" key="2">
    <source>
        <dbReference type="ARBA" id="ARBA00004429"/>
    </source>
</evidence>
<evidence type="ECO:0000313" key="20">
    <source>
        <dbReference type="Proteomes" id="UP000215185"/>
    </source>
</evidence>
<feature type="binding site" evidence="16">
    <location>
        <position position="20"/>
    </location>
    <ligand>
        <name>Mg(2+)</name>
        <dbReference type="ChEBI" id="CHEBI:18420"/>
        <label>2</label>
    </ligand>
</feature>
<evidence type="ECO:0000256" key="3">
    <source>
        <dbReference type="ARBA" id="ARBA00022448"/>
    </source>
</evidence>
<evidence type="ECO:0000256" key="14">
    <source>
        <dbReference type="NCBIfam" id="TIGR00437"/>
    </source>
</evidence>
<comment type="subcellular location">
    <subcellularLocation>
        <location evidence="2">Cell inner membrane</location>
        <topology evidence="2">Multi-pass membrane protein</topology>
    </subcellularLocation>
    <subcellularLocation>
        <location evidence="17">Cell membrane</location>
        <topology evidence="17">Multi-pass membrane protein</topology>
    </subcellularLocation>
</comment>
<evidence type="ECO:0000256" key="11">
    <source>
        <dbReference type="ARBA" id="ARBA00023065"/>
    </source>
</evidence>
<evidence type="ECO:0000256" key="17">
    <source>
        <dbReference type="RuleBase" id="RU362098"/>
    </source>
</evidence>
<dbReference type="PRINTS" id="PR00326">
    <property type="entry name" value="GTP1OBG"/>
</dbReference>
<dbReference type="InterPro" id="IPR041069">
    <property type="entry name" value="FeoB_Cyto"/>
</dbReference>
<dbReference type="RefSeq" id="WP_018374214.1">
    <property type="nucleotide sequence ID" value="NZ_LT906439.1"/>
</dbReference>
<keyword evidence="8 15" id="KW-0547">Nucleotide-binding</keyword>
<keyword evidence="9 17" id="KW-1133">Transmembrane helix</keyword>
<dbReference type="CDD" id="cd01879">
    <property type="entry name" value="FeoB"/>
    <property type="match status" value="1"/>
</dbReference>
<keyword evidence="4" id="KW-1003">Cell membrane</keyword>
<keyword evidence="7 17" id="KW-0812">Transmembrane</keyword>
<dbReference type="NCBIfam" id="TIGR00437">
    <property type="entry name" value="feoB"/>
    <property type="match status" value="1"/>
</dbReference>
<feature type="binding site" evidence="16">
    <location>
        <position position="23"/>
    </location>
    <ligand>
        <name>Mg(2+)</name>
        <dbReference type="ChEBI" id="CHEBI:18420"/>
        <label>2</label>
    </ligand>
</feature>
<dbReference type="InterPro" id="IPR027417">
    <property type="entry name" value="P-loop_NTPase"/>
</dbReference>
<protein>
    <recommendedName>
        <fullName evidence="14 17">Ferrous iron transport protein B</fullName>
    </recommendedName>
</protein>
<dbReference type="GO" id="GO:0046872">
    <property type="term" value="F:metal ion binding"/>
    <property type="evidence" value="ECO:0007669"/>
    <property type="project" value="UniProtKB-KW"/>
</dbReference>
<keyword evidence="3 17" id="KW-0813">Transport</keyword>
<dbReference type="KEGG" id="smen:SAMEA4412692_1375"/>
<dbReference type="InterPro" id="IPR030389">
    <property type="entry name" value="G_FEOB_dom"/>
</dbReference>
<dbReference type="Pfam" id="PF17910">
    <property type="entry name" value="FeoB_Cyto"/>
    <property type="match status" value="1"/>
</dbReference>
<keyword evidence="11" id="KW-0406">Ion transport</keyword>
<dbReference type="AlphaFoldDB" id="A0A239SV43"/>
<evidence type="ECO:0000256" key="10">
    <source>
        <dbReference type="ARBA" id="ARBA00023004"/>
    </source>
</evidence>
<keyword evidence="16" id="KW-0479">Metal-binding</keyword>
<feature type="transmembrane region" description="Helical" evidence="17">
    <location>
        <begin position="672"/>
        <end position="691"/>
    </location>
</feature>
<dbReference type="Pfam" id="PF02421">
    <property type="entry name" value="FeoB_N"/>
    <property type="match status" value="1"/>
</dbReference>
<dbReference type="SUPFAM" id="SSF52540">
    <property type="entry name" value="P-loop containing nucleoside triphosphate hydrolases"/>
    <property type="match status" value="1"/>
</dbReference>
<dbReference type="InterPro" id="IPR006073">
    <property type="entry name" value="GTP-bd"/>
</dbReference>
<feature type="binding site" evidence="15">
    <location>
        <begin position="53"/>
        <end position="56"/>
    </location>
    <ligand>
        <name>GTP</name>
        <dbReference type="ChEBI" id="CHEBI:37565"/>
        <label>1</label>
    </ligand>
</feature>
<keyword evidence="16" id="KW-0460">Magnesium</keyword>
<feature type="binding site" evidence="15">
    <location>
        <begin position="8"/>
        <end position="15"/>
    </location>
    <ligand>
        <name>GTP</name>
        <dbReference type="ChEBI" id="CHEBI:37565"/>
        <label>1</label>
    </ligand>
</feature>
<dbReference type="InterPro" id="IPR003373">
    <property type="entry name" value="Fe2_transport_prot-B"/>
</dbReference>
<feature type="binding site" evidence="16">
    <location>
        <position position="19"/>
    </location>
    <ligand>
        <name>Mg(2+)</name>
        <dbReference type="ChEBI" id="CHEBI:18420"/>
        <label>2</label>
    </ligand>
</feature>
<dbReference type="GO" id="GO:0015093">
    <property type="term" value="F:ferrous iron transmembrane transporter activity"/>
    <property type="evidence" value="ECO:0007669"/>
    <property type="project" value="UniProtKB-UniRule"/>
</dbReference>
<accession>A0A239SV43</accession>
<evidence type="ECO:0000256" key="7">
    <source>
        <dbReference type="ARBA" id="ARBA00022692"/>
    </source>
</evidence>
<evidence type="ECO:0000256" key="6">
    <source>
        <dbReference type="ARBA" id="ARBA00022519"/>
    </source>
</evidence>
<evidence type="ECO:0000256" key="12">
    <source>
        <dbReference type="ARBA" id="ARBA00023134"/>
    </source>
</evidence>
<dbReference type="PANTHER" id="PTHR43185:SF1">
    <property type="entry name" value="FE(2+) TRANSPORTER FEOB"/>
    <property type="match status" value="1"/>
</dbReference>
<sequence length="712" mass="78280">MTTIALIGNPNSGKTSLFNAATGTNQHVGNWPGVTVERKSGSVKKQPEIEVQDLPGIYSMSPYSPEEKIARDYLLSYEADSILNVVDATNLERNLYLTTQLIETGIPVTMALNMSDVLRAQGKVINVDKLSYQLGIPVVATSAVKNLGIAQVIQKAAQTTREVVDGIQFPMYDNRFEAAIAQIIEVLGATVPKSAARFYAIKLFERDNLVESELNLSSFQKADIAEIIQITEEVFTEDSETIVINQRYAFIERVAKMAQSQESDFKLNLSDKIDKVVTNRILALPIFALVMFLVYYLSIQTVGSMWTGWVNDVLFGEIVPNWVQRGLDYLQVADWMQSLILDGIVAGVGTVLGFLPQIFVLFVCLGILEDIGYMSRIAFVMDRIFRRFGLSGKSFIPMLIATGCGVPAIMASRTIENERDRKITIMTATFMPCSAKLEIIALIAGAFFPDNPFMAPSTYFVGIATIVLSGIALKKTVFLGGYTSPFIMELPAYHLPKAVSVLRYAFGKAMSFVKRAGTIIFSLTVLIWVLSSYNFALQAVETEQSMLASFGRLFAWVFEPLGFGNWRATVAAMTGLAAKETVVATFGILYQSTGEVGLTESLQADYSALAAYSFLTFNLLCAPCFAAMGAIKREMGEAKWTIAAIGFQTGLAYVVSLVLYQLGLVLLEGKAVTIWAGVALGLLLIMVYLIVRKPRQLQDDIIHLHHLARVSQ</sequence>
<reference evidence="19 20" key="1">
    <citation type="submission" date="2017-06" db="EMBL/GenBank/DDBJ databases">
        <authorList>
            <consortium name="Pathogen Informatics"/>
        </authorList>
    </citation>
    <scope>NUCLEOTIDE SEQUENCE [LARGE SCALE GENOMIC DNA]</scope>
    <source>
        <strain evidence="19 20">NCTC13788</strain>
    </source>
</reference>
<dbReference type="Pfam" id="PF07670">
    <property type="entry name" value="Gate"/>
    <property type="match status" value="2"/>
</dbReference>
<dbReference type="Gene3D" id="1.10.287.1770">
    <property type="match status" value="1"/>
</dbReference>
<feature type="transmembrane region" description="Helical" evidence="17">
    <location>
        <begin position="516"/>
        <end position="536"/>
    </location>
</feature>
<evidence type="ECO:0000259" key="18">
    <source>
        <dbReference type="PROSITE" id="PS51711"/>
    </source>
</evidence>
<comment type="function">
    <text evidence="1 17">Probable transporter of a GTP-driven Fe(2+) uptake system.</text>
</comment>
<keyword evidence="6" id="KW-0997">Cell inner membrane</keyword>
<feature type="binding site" evidence="15">
    <location>
        <begin position="33"/>
        <end position="37"/>
    </location>
    <ligand>
        <name>GTP</name>
        <dbReference type="ChEBI" id="CHEBI:37565"/>
        <label>1</label>
    </ligand>
</feature>
<feature type="transmembrane region" description="Helical" evidence="17">
    <location>
        <begin position="453"/>
        <end position="473"/>
    </location>
</feature>
<evidence type="ECO:0000256" key="16">
    <source>
        <dbReference type="PIRSR" id="PIRSR603373-2"/>
    </source>
</evidence>
<evidence type="ECO:0000313" key="19">
    <source>
        <dbReference type="EMBL" id="SNU89139.1"/>
    </source>
</evidence>
<dbReference type="PANTHER" id="PTHR43185">
    <property type="entry name" value="FERROUS IRON TRANSPORT PROTEIN B"/>
    <property type="match status" value="1"/>
</dbReference>
<dbReference type="OrthoDB" id="9809127at2"/>
<evidence type="ECO:0000256" key="5">
    <source>
        <dbReference type="ARBA" id="ARBA00022496"/>
    </source>
</evidence>
<dbReference type="Gene3D" id="3.40.50.300">
    <property type="entry name" value="P-loop containing nucleotide triphosphate hydrolases"/>
    <property type="match status" value="1"/>
</dbReference>
<evidence type="ECO:0000256" key="8">
    <source>
        <dbReference type="ARBA" id="ARBA00022741"/>
    </source>
</evidence>
<name>A0A239SV43_9STRE</name>
<evidence type="ECO:0000256" key="15">
    <source>
        <dbReference type="PIRSR" id="PIRSR603373-1"/>
    </source>
</evidence>